<dbReference type="RefSeq" id="WP_153826066.1">
    <property type="nucleotide sequence ID" value="NZ_JANFPJ010000001.1"/>
</dbReference>
<dbReference type="CDD" id="cd03035">
    <property type="entry name" value="ArsC_Yffb"/>
    <property type="match status" value="1"/>
</dbReference>
<protein>
    <submittedName>
        <fullName evidence="3">ArsC family reductase</fullName>
    </submittedName>
</protein>
<keyword evidence="4" id="KW-1185">Reference proteome</keyword>
<dbReference type="PANTHER" id="PTHR30041">
    <property type="entry name" value="ARSENATE REDUCTASE"/>
    <property type="match status" value="1"/>
</dbReference>
<evidence type="ECO:0000256" key="2">
    <source>
        <dbReference type="PROSITE-ProRule" id="PRU01282"/>
    </source>
</evidence>
<gene>
    <name evidence="3" type="ORF">NOG12_01240</name>
</gene>
<evidence type="ECO:0000256" key="1">
    <source>
        <dbReference type="ARBA" id="ARBA00007198"/>
    </source>
</evidence>
<dbReference type="InterPro" id="IPR006660">
    <property type="entry name" value="Arsenate_reductase-like"/>
</dbReference>
<proteinExistence type="inferred from homology"/>
<dbReference type="EMBL" id="JANFPJ010000001">
    <property type="protein sequence ID" value="MDT7524722.1"/>
    <property type="molecule type" value="Genomic_DNA"/>
</dbReference>
<dbReference type="NCBIfam" id="NF008107">
    <property type="entry name" value="PRK10853.1"/>
    <property type="match status" value="1"/>
</dbReference>
<dbReference type="NCBIfam" id="TIGR01617">
    <property type="entry name" value="arsC_related"/>
    <property type="match status" value="1"/>
</dbReference>
<accession>A0ABU3KTR9</accession>
<dbReference type="InterPro" id="IPR036249">
    <property type="entry name" value="Thioredoxin-like_sf"/>
</dbReference>
<dbReference type="Pfam" id="PF03960">
    <property type="entry name" value="ArsC"/>
    <property type="match status" value="1"/>
</dbReference>
<reference evidence="3 4" key="1">
    <citation type="submission" date="2022-07" db="EMBL/GenBank/DDBJ databases">
        <title>Pseudidiomarina sp. nov, a marine bacterium isolated from Pacific Ocean.</title>
        <authorList>
            <person name="Wang Y."/>
        </authorList>
    </citation>
    <scope>NUCLEOTIDE SEQUENCE [LARGE SCALE GENOMIC DNA]</scope>
    <source>
        <strain evidence="3 4">GXY010</strain>
    </source>
</reference>
<evidence type="ECO:0000313" key="3">
    <source>
        <dbReference type="EMBL" id="MDT7524722.1"/>
    </source>
</evidence>
<sequence>MSLSVYGITNCDTVRKARKWLEQHQITYRFHDVRVEPVASTTLSSWLQQLGADALVNKRSTSWRELTSAQQQSVKQGDNDAIVALLQQYPTLMKRPLLAQEDRYLTGFNSTAWQQFLELTP</sequence>
<name>A0ABU3KTR9_9GAMM</name>
<dbReference type="Proteomes" id="UP001305027">
    <property type="component" value="Unassembled WGS sequence"/>
</dbReference>
<evidence type="ECO:0000313" key="4">
    <source>
        <dbReference type="Proteomes" id="UP001305027"/>
    </source>
</evidence>
<dbReference type="PANTHER" id="PTHR30041:SF8">
    <property type="entry name" value="PROTEIN YFFB"/>
    <property type="match status" value="1"/>
</dbReference>
<comment type="similarity">
    <text evidence="1 2">Belongs to the ArsC family.</text>
</comment>
<dbReference type="Gene3D" id="3.40.30.10">
    <property type="entry name" value="Glutaredoxin"/>
    <property type="match status" value="1"/>
</dbReference>
<dbReference type="InterPro" id="IPR006504">
    <property type="entry name" value="Tscrpt_reg_Spx/MgsR"/>
</dbReference>
<dbReference type="SUPFAM" id="SSF52833">
    <property type="entry name" value="Thioredoxin-like"/>
    <property type="match status" value="1"/>
</dbReference>
<organism evidence="3 4">
    <name type="scientific">Pseudidiomarina fusca</name>
    <dbReference type="NCBI Taxonomy" id="2965078"/>
    <lineage>
        <taxon>Bacteria</taxon>
        <taxon>Pseudomonadati</taxon>
        <taxon>Pseudomonadota</taxon>
        <taxon>Gammaproteobacteria</taxon>
        <taxon>Alteromonadales</taxon>
        <taxon>Idiomarinaceae</taxon>
        <taxon>Pseudidiomarina</taxon>
    </lineage>
</organism>
<dbReference type="PROSITE" id="PS51353">
    <property type="entry name" value="ARSC"/>
    <property type="match status" value="1"/>
</dbReference>
<comment type="caution">
    <text evidence="3">The sequence shown here is derived from an EMBL/GenBank/DDBJ whole genome shotgun (WGS) entry which is preliminary data.</text>
</comment>